<keyword evidence="3 6" id="KW-0328">Glycosyltransferase</keyword>
<dbReference type="Pfam" id="PF00156">
    <property type="entry name" value="Pribosyltran"/>
    <property type="match status" value="1"/>
</dbReference>
<dbReference type="NCBIfam" id="TIGR00336">
    <property type="entry name" value="pyrE"/>
    <property type="match status" value="1"/>
</dbReference>
<dbReference type="GO" id="GO:0044205">
    <property type="term" value="P:'de novo' UMP biosynthetic process"/>
    <property type="evidence" value="ECO:0007669"/>
    <property type="project" value="UniProtKB-UniRule"/>
</dbReference>
<dbReference type="InterPro" id="IPR023031">
    <property type="entry name" value="OPRT"/>
</dbReference>
<comment type="similarity">
    <text evidence="6">Belongs to the purine/pyrimidine phosphoribosyltransferase family. PyrE subfamily.</text>
</comment>
<dbReference type="AlphaFoldDB" id="A0A832RXX9"/>
<reference evidence="8" key="1">
    <citation type="journal article" date="2020" name="bioRxiv">
        <title>A rank-normalized archaeal taxonomy based on genome phylogeny resolves widespread incomplete and uneven classifications.</title>
        <authorList>
            <person name="Rinke C."/>
            <person name="Chuvochina M."/>
            <person name="Mussig A.J."/>
            <person name="Chaumeil P.-A."/>
            <person name="Waite D.W."/>
            <person name="Whitman W.B."/>
            <person name="Parks D.H."/>
            <person name="Hugenholtz P."/>
        </authorList>
    </citation>
    <scope>NUCLEOTIDE SEQUENCE</scope>
    <source>
        <strain evidence="8">UBA12518</strain>
    </source>
</reference>
<comment type="cofactor">
    <cofactor evidence="6">
        <name>Mg(2+)</name>
        <dbReference type="ChEBI" id="CHEBI:18420"/>
    </cofactor>
</comment>
<dbReference type="PANTHER" id="PTHR19278:SF9">
    <property type="entry name" value="URIDINE 5'-MONOPHOSPHATE SYNTHASE"/>
    <property type="match status" value="1"/>
</dbReference>
<dbReference type="HAMAP" id="MF_01208">
    <property type="entry name" value="PyrE"/>
    <property type="match status" value="1"/>
</dbReference>
<feature type="binding site" evidence="6">
    <location>
        <position position="100"/>
    </location>
    <ligand>
        <name>5-phospho-alpha-D-ribose 1-diphosphate</name>
        <dbReference type="ChEBI" id="CHEBI:58017"/>
        <note>ligand shared between dimeric partners</note>
    </ligand>
</feature>
<evidence type="ECO:0000256" key="4">
    <source>
        <dbReference type="ARBA" id="ARBA00022679"/>
    </source>
</evidence>
<dbReference type="InterPro" id="IPR004467">
    <property type="entry name" value="Or_phspho_trans_dom"/>
</dbReference>
<organism evidence="8 9">
    <name type="scientific">Methermicoccus shengliensis</name>
    <dbReference type="NCBI Taxonomy" id="660064"/>
    <lineage>
        <taxon>Archaea</taxon>
        <taxon>Methanobacteriati</taxon>
        <taxon>Methanobacteriota</taxon>
        <taxon>Stenosarchaea group</taxon>
        <taxon>Methanomicrobia</taxon>
        <taxon>Methanosarcinales</taxon>
        <taxon>Methermicoccaceae</taxon>
        <taxon>Methermicoccus</taxon>
    </lineage>
</organism>
<dbReference type="GO" id="GO:0019856">
    <property type="term" value="P:pyrimidine nucleobase biosynthetic process"/>
    <property type="evidence" value="ECO:0007669"/>
    <property type="project" value="TreeGrafter"/>
</dbReference>
<proteinExistence type="inferred from homology"/>
<dbReference type="Gene3D" id="3.40.50.2020">
    <property type="match status" value="1"/>
</dbReference>
<feature type="binding site" description="in other chain" evidence="6">
    <location>
        <position position="97"/>
    </location>
    <ligand>
        <name>5-phospho-alpha-D-ribose 1-diphosphate</name>
        <dbReference type="ChEBI" id="CHEBI:58017"/>
        <note>ligand shared between dimeric partners</note>
    </ligand>
</feature>
<dbReference type="GO" id="GO:0004588">
    <property type="term" value="F:orotate phosphoribosyltransferase activity"/>
    <property type="evidence" value="ECO:0007669"/>
    <property type="project" value="UniProtKB-UniRule"/>
</dbReference>
<dbReference type="EMBL" id="DUIH01000017">
    <property type="protein sequence ID" value="HIH69987.1"/>
    <property type="molecule type" value="Genomic_DNA"/>
</dbReference>
<evidence type="ECO:0000313" key="8">
    <source>
        <dbReference type="EMBL" id="HIH69987.1"/>
    </source>
</evidence>
<dbReference type="CDD" id="cd06223">
    <property type="entry name" value="PRTases_typeI"/>
    <property type="match status" value="1"/>
</dbReference>
<dbReference type="Proteomes" id="UP000600363">
    <property type="component" value="Unassembled WGS sequence"/>
</dbReference>
<dbReference type="InterPro" id="IPR000836">
    <property type="entry name" value="PRTase_dom"/>
</dbReference>
<dbReference type="EC" id="2.4.2.10" evidence="2 6"/>
<feature type="binding site" evidence="6">
    <location>
        <position position="154"/>
    </location>
    <ligand>
        <name>orotate</name>
        <dbReference type="ChEBI" id="CHEBI:30839"/>
    </ligand>
</feature>
<keyword evidence="6" id="KW-0460">Magnesium</keyword>
<evidence type="ECO:0000256" key="3">
    <source>
        <dbReference type="ARBA" id="ARBA00022676"/>
    </source>
</evidence>
<comment type="catalytic activity">
    <reaction evidence="6">
        <text>orotidine 5'-phosphate + diphosphate = orotate + 5-phospho-alpha-D-ribose 1-diphosphate</text>
        <dbReference type="Rhea" id="RHEA:10380"/>
        <dbReference type="ChEBI" id="CHEBI:30839"/>
        <dbReference type="ChEBI" id="CHEBI:33019"/>
        <dbReference type="ChEBI" id="CHEBI:57538"/>
        <dbReference type="ChEBI" id="CHEBI:58017"/>
        <dbReference type="EC" id="2.4.2.10"/>
    </reaction>
</comment>
<dbReference type="UniPathway" id="UPA00070">
    <property type="reaction ID" value="UER00119"/>
</dbReference>
<dbReference type="SUPFAM" id="SSF53271">
    <property type="entry name" value="PRTase-like"/>
    <property type="match status" value="1"/>
</dbReference>
<gene>
    <name evidence="6 8" type="primary">pyrE</name>
    <name evidence="8" type="ORF">HA299_05195</name>
</gene>
<comment type="subunit">
    <text evidence="6">Homodimer.</text>
</comment>
<protein>
    <recommendedName>
        <fullName evidence="2 6">Orotate phosphoribosyltransferase</fullName>
        <shortName evidence="6">OPRT</shortName>
        <shortName evidence="6">OPRTase</shortName>
        <ecNumber evidence="2 6">2.4.2.10</ecNumber>
    </recommendedName>
</protein>
<dbReference type="InterPro" id="IPR029057">
    <property type="entry name" value="PRTase-like"/>
</dbReference>
<accession>A0A832RXX9</accession>
<comment type="function">
    <text evidence="6">Catalyzes the transfer of a ribosyl phosphate group from 5-phosphoribose 1-diphosphate to orotate, leading to the formation of orotidine monophosphate (OMP).</text>
</comment>
<sequence>MEMRQRLLELVRAHTTHMSVVLSSGRSSNVYVDCRMITLHPEGALLSARALLGLLDATGWRADAIGGPTLGADPICGALAVVSQLQGRPIPTFIVRKERKAHGRGRQIEGPIPEGAQVVLVDDVATTGGSLLKAARALREEGHTVVGAMVLVDRGEGALEALEEEGIPLRSVFSLQDIV</sequence>
<evidence type="ECO:0000256" key="2">
    <source>
        <dbReference type="ARBA" id="ARBA00011971"/>
    </source>
</evidence>
<feature type="binding site" description="in other chain" evidence="6">
    <location>
        <begin position="122"/>
        <end position="130"/>
    </location>
    <ligand>
        <name>5-phospho-alpha-D-ribose 1-diphosphate</name>
        <dbReference type="ChEBI" id="CHEBI:58017"/>
        <note>ligand shared between dimeric partners</note>
    </ligand>
</feature>
<feature type="binding site" evidence="6">
    <location>
        <position position="126"/>
    </location>
    <ligand>
        <name>orotate</name>
        <dbReference type="ChEBI" id="CHEBI:30839"/>
    </ligand>
</feature>
<evidence type="ECO:0000256" key="6">
    <source>
        <dbReference type="HAMAP-Rule" id="MF_01208"/>
    </source>
</evidence>
<evidence type="ECO:0000313" key="9">
    <source>
        <dbReference type="Proteomes" id="UP000600363"/>
    </source>
</evidence>
<evidence type="ECO:0000259" key="7">
    <source>
        <dbReference type="Pfam" id="PF00156"/>
    </source>
</evidence>
<dbReference type="PANTHER" id="PTHR19278">
    <property type="entry name" value="OROTATE PHOSPHORIBOSYLTRANSFERASE"/>
    <property type="match status" value="1"/>
</dbReference>
<feature type="binding site" evidence="6">
    <location>
        <position position="102"/>
    </location>
    <ligand>
        <name>5-phospho-alpha-D-ribose 1-diphosphate</name>
        <dbReference type="ChEBI" id="CHEBI:58017"/>
        <note>ligand shared between dimeric partners</note>
    </ligand>
</feature>
<feature type="domain" description="Phosphoribosyltransferase" evidence="7">
    <location>
        <begin position="40"/>
        <end position="160"/>
    </location>
</feature>
<evidence type="ECO:0000256" key="1">
    <source>
        <dbReference type="ARBA" id="ARBA00004889"/>
    </source>
</evidence>
<feature type="binding site" evidence="6">
    <location>
        <position position="96"/>
    </location>
    <ligand>
        <name>5-phospho-alpha-D-ribose 1-diphosphate</name>
        <dbReference type="ChEBI" id="CHEBI:58017"/>
        <note>ligand shared between dimeric partners</note>
    </ligand>
</feature>
<keyword evidence="4 6" id="KW-0808">Transferase</keyword>
<comment type="pathway">
    <text evidence="1 6">Pyrimidine metabolism; UMP biosynthesis via de novo pathway; UMP from orotate: step 1/2.</text>
</comment>
<evidence type="ECO:0000256" key="5">
    <source>
        <dbReference type="ARBA" id="ARBA00022975"/>
    </source>
</evidence>
<dbReference type="GO" id="GO:0000287">
    <property type="term" value="F:magnesium ion binding"/>
    <property type="evidence" value="ECO:0007669"/>
    <property type="project" value="UniProtKB-UniRule"/>
</dbReference>
<name>A0A832RXX9_9EURY</name>
<keyword evidence="5 6" id="KW-0665">Pyrimidine biosynthesis</keyword>
<comment type="caution">
    <text evidence="8">The sequence shown here is derived from an EMBL/GenBank/DDBJ whole genome shotgun (WGS) entry which is preliminary data.</text>
</comment>